<dbReference type="Pfam" id="PF07793">
    <property type="entry name" value="DUF1631"/>
    <property type="match status" value="3"/>
</dbReference>
<evidence type="ECO:0000313" key="2">
    <source>
        <dbReference type="EMBL" id="MQT88278.1"/>
    </source>
</evidence>
<protein>
    <submittedName>
        <fullName evidence="1">DUF1631 family protein</fullName>
    </submittedName>
</protein>
<dbReference type="Proteomes" id="UP000489190">
    <property type="component" value="Unassembled WGS sequence"/>
</dbReference>
<name>A0A6A7YCT5_9PSED</name>
<dbReference type="EMBL" id="WIWJ01000054">
    <property type="protein sequence ID" value="MQT49437.1"/>
    <property type="molecule type" value="Genomic_DNA"/>
</dbReference>
<dbReference type="EMBL" id="WIWI01000008">
    <property type="protein sequence ID" value="MQT88278.1"/>
    <property type="molecule type" value="Genomic_DNA"/>
</dbReference>
<reference evidence="3 4" key="1">
    <citation type="submission" date="2019-10" db="EMBL/GenBank/DDBJ databases">
        <title>Evaluation of single-gene subtyping targets for Pseudomonas.</title>
        <authorList>
            <person name="Reichler S.J."/>
            <person name="Orsi R.H."/>
            <person name="Wiedmann M."/>
            <person name="Martin N.H."/>
            <person name="Murphy S.I."/>
        </authorList>
    </citation>
    <scope>NUCLEOTIDE SEQUENCE [LARGE SCALE GENOMIC DNA]</scope>
    <source>
        <strain evidence="2 4">FSL R10-3254</strain>
        <strain evidence="1 3">FSL R10-3257</strain>
    </source>
</reference>
<dbReference type="Proteomes" id="UP000441404">
    <property type="component" value="Unassembled WGS sequence"/>
</dbReference>
<gene>
    <name evidence="2" type="ORF">GHO39_03850</name>
    <name evidence="1" type="ORF">GHO40_22310</name>
</gene>
<dbReference type="InterPro" id="IPR012434">
    <property type="entry name" value="DUF1631"/>
</dbReference>
<proteinExistence type="predicted"/>
<sequence length="496" mass="55873">MQNDGKVGPGYRTSTELAMHSPLTRLPVILLQVHDKAAQQLKYELQVLFDNADETLFAMADKARSDAEQSLYFEAMRDVRLKRKNIERSFLERLFFAFLKLTQPDTSESALQDPVPTQSAFSLVIVDSERDQAINAMVTQVLARDQLDLCHLTTRLNTLSWVTLNEHTNPLGPAMLCEYFLQAERDQGVDLKVKLIMLQLFEKYLLSQTSRLYADANQLLVATGVLPEISTGIACCSSSKAGHQHESVVAGEDVNQLVGKLFDYISRDRNLAPPLKKLMGQLQEPMLKIAQLDPHFFSSDSHPARSLLNVMADAAVGWDDSVGVRNEPLYREIEQLLKQLARCPCVDTPELLEELLNDFLRFTHAERGLVEQLEHRTRAHEQLQARRLRPLEAGLPSALDEQDHLGLLLVSQLRIGTWIELQTNSTCRQRCKLIAIMEPEGRHIFVNRSGVKVVEKSRSDLIGQLRSGTISLLDDRPLFDRALASMIGSLGQYSAH</sequence>
<evidence type="ECO:0000313" key="1">
    <source>
        <dbReference type="EMBL" id="MQT49437.1"/>
    </source>
</evidence>
<evidence type="ECO:0000313" key="3">
    <source>
        <dbReference type="Proteomes" id="UP000441404"/>
    </source>
</evidence>
<accession>A0A6A7YCT5</accession>
<evidence type="ECO:0000313" key="4">
    <source>
        <dbReference type="Proteomes" id="UP000489190"/>
    </source>
</evidence>
<organism evidence="1 3">
    <name type="scientific">Pseudomonas helleri</name>
    <dbReference type="NCBI Taxonomy" id="1608996"/>
    <lineage>
        <taxon>Bacteria</taxon>
        <taxon>Pseudomonadati</taxon>
        <taxon>Pseudomonadota</taxon>
        <taxon>Gammaproteobacteria</taxon>
        <taxon>Pseudomonadales</taxon>
        <taxon>Pseudomonadaceae</taxon>
        <taxon>Pseudomonas</taxon>
    </lineage>
</organism>
<dbReference type="AlphaFoldDB" id="A0A6A7YCT5"/>
<comment type="caution">
    <text evidence="1">The sequence shown here is derived from an EMBL/GenBank/DDBJ whole genome shotgun (WGS) entry which is preliminary data.</text>
</comment>